<dbReference type="SUPFAM" id="SSF48208">
    <property type="entry name" value="Six-hairpin glycosidases"/>
    <property type="match status" value="1"/>
</dbReference>
<evidence type="ECO:0000256" key="1">
    <source>
        <dbReference type="SAM" id="MobiDB-lite"/>
    </source>
</evidence>
<dbReference type="EMBL" id="CP032412">
    <property type="protein sequence ID" value="AYB47922.1"/>
    <property type="molecule type" value="Genomic_DNA"/>
</dbReference>
<dbReference type="Pfam" id="PF22124">
    <property type="entry name" value="Glyco_hydro_95_cat"/>
    <property type="match status" value="1"/>
</dbReference>
<keyword evidence="6" id="KW-1185">Reference proteome</keyword>
<dbReference type="InterPro" id="IPR049053">
    <property type="entry name" value="AFCA-like_C"/>
</dbReference>
<proteinExistence type="predicted"/>
<gene>
    <name evidence="5" type="ORF">D5F53_23870</name>
</gene>
<evidence type="ECO:0000259" key="4">
    <source>
        <dbReference type="Pfam" id="PF22124"/>
    </source>
</evidence>
<dbReference type="InterPro" id="IPR012341">
    <property type="entry name" value="6hp_glycosidase-like_sf"/>
</dbReference>
<reference evidence="5 6" key="1">
    <citation type="submission" date="2018-09" db="EMBL/GenBank/DDBJ databases">
        <title>Genome Sequence of Paenibacillus lautus Strain E7593-69, Azo Dye-Degrading Bacteria, Isolated from Commercial Tattoo Inks.</title>
        <authorList>
            <person name="Nho S.W."/>
            <person name="Kim S.-J."/>
            <person name="Kweon O."/>
            <person name="Cerniglia C.E."/>
        </authorList>
    </citation>
    <scope>NUCLEOTIDE SEQUENCE [LARGE SCALE GENOMIC DNA]</scope>
    <source>
        <strain evidence="5 6">E7593-69</strain>
    </source>
</reference>
<dbReference type="Proteomes" id="UP000266552">
    <property type="component" value="Chromosome"/>
</dbReference>
<feature type="domain" description="Alpha fucosidase A-like C-terminal" evidence="3">
    <location>
        <begin position="763"/>
        <end position="836"/>
    </location>
</feature>
<dbReference type="AlphaFoldDB" id="A0A385TZF7"/>
<dbReference type="InterPro" id="IPR054363">
    <property type="entry name" value="GH95_cat"/>
</dbReference>
<dbReference type="GO" id="GO:0005975">
    <property type="term" value="P:carbohydrate metabolic process"/>
    <property type="evidence" value="ECO:0007669"/>
    <property type="project" value="InterPro"/>
</dbReference>
<dbReference type="GO" id="GO:0004560">
    <property type="term" value="F:alpha-L-fucosidase activity"/>
    <property type="evidence" value="ECO:0007669"/>
    <property type="project" value="InterPro"/>
</dbReference>
<dbReference type="PIRSF" id="PIRSF007663">
    <property type="entry name" value="UCP007663"/>
    <property type="match status" value="1"/>
</dbReference>
<dbReference type="InterPro" id="IPR027414">
    <property type="entry name" value="GH95_N_dom"/>
</dbReference>
<keyword evidence="5" id="KW-0378">Hydrolase</keyword>
<evidence type="ECO:0000259" key="2">
    <source>
        <dbReference type="Pfam" id="PF14498"/>
    </source>
</evidence>
<evidence type="ECO:0000259" key="3">
    <source>
        <dbReference type="Pfam" id="PF21307"/>
    </source>
</evidence>
<organism evidence="5 6">
    <name type="scientific">Paenibacillus lautus</name>
    <name type="common">Bacillus lautus</name>
    <dbReference type="NCBI Taxonomy" id="1401"/>
    <lineage>
        <taxon>Bacteria</taxon>
        <taxon>Bacillati</taxon>
        <taxon>Bacillota</taxon>
        <taxon>Bacilli</taxon>
        <taxon>Bacillales</taxon>
        <taxon>Paenibacillaceae</taxon>
        <taxon>Paenibacillus</taxon>
    </lineage>
</organism>
<feature type="region of interest" description="Disordered" evidence="1">
    <location>
        <begin position="14"/>
        <end position="44"/>
    </location>
</feature>
<feature type="domain" description="Glycosyl hydrolase family 95 N-terminal" evidence="2">
    <location>
        <begin position="60"/>
        <end position="293"/>
    </location>
</feature>
<dbReference type="PANTHER" id="PTHR31084">
    <property type="entry name" value="ALPHA-L-FUCOSIDASE 2"/>
    <property type="match status" value="1"/>
</dbReference>
<dbReference type="PANTHER" id="PTHR31084:SF0">
    <property type="entry name" value="ALPHA-L-FUCOSIDASE 2"/>
    <property type="match status" value="1"/>
</dbReference>
<feature type="domain" description="Glycosyl hydrolase family 95 catalytic" evidence="4">
    <location>
        <begin position="364"/>
        <end position="761"/>
    </location>
</feature>
<dbReference type="Gene3D" id="1.50.10.10">
    <property type="match status" value="1"/>
</dbReference>
<accession>A0A385TZF7</accession>
<evidence type="ECO:0000313" key="6">
    <source>
        <dbReference type="Proteomes" id="UP000266552"/>
    </source>
</evidence>
<sequence length="873" mass="96773">MKKETCWIMERETTGSHAEGSLKGHQAGRDFAGQPGVTGETDHGTASWRFDISANQRLRLWYDSPAAHWNEALPIGNGRLGGMVFGKLSLERVQLNEDSLWYGGPGRGGNPDASGYLSEIRQMLFDGRQAEAEHVARMAMTSSPKYEQPYQPLGDLLLKFLDGEETVEHYERELDLERSMVTVSYSSRGIRYRRQYFASAPDGVLVIRLSADRPGALTFAANLMRRPFDGGTASLRHDTLLMEGECGADGISFGMALRAIAVGGAVRTIGDFLSVEGADSVTLLLSAQTTFRCRQPVQVCLEQLDRAAGMSYEQLVHRHQAEYREKFERFSLTLGKGKNGASRAEFPDSGAAFSCGTEVIRASDRVECPHGTEDDLPSLPTDRRLNLLKDSVKTEGASAENSDPELIALYVQYGRYLLISCSRPGSLAANLQGIWNDSFTPPWESKYTINVNIQMNYWPAELLGLAECHEPLFDLIDRMLPNGRDTAREMYGCRGFTAHHNTNLWGETRPEGILMTCTVWPMGAAWLCLHLWEHYRFGGDADFLRERAYPVMKEAAVFLLDYMTVDEVGRRITGPSVSPENRFVLPNGAVGSLCMGPAMDGQIATALFRACLDAGHLVGDESAFLGELQTALEEIPVPQIGKHGGIMEWLNDYEEADPGHRHISQLFALYPGEQIDPDRSPELAEAAYKTLERRLAHGGGHTGWSRAWIINYYARLQRGAEAHEHLVNLLASSTYPNLLDCHPPFQIDGNFGGIAGVAEMLLQSHLDELRLLPALPPQWNSGEVKGLRARGGFVVDMRWDEGELTEVKIRADRTGECRIRSRSALVLVEEKQLGEVTLTSTAISRRGHSYSIRMQQGTSCCLERPKRGGLKNG</sequence>
<dbReference type="InterPro" id="IPR008928">
    <property type="entry name" value="6-hairpin_glycosidase_sf"/>
</dbReference>
<evidence type="ECO:0000313" key="5">
    <source>
        <dbReference type="EMBL" id="AYB47922.1"/>
    </source>
</evidence>
<dbReference type="Gene3D" id="2.70.98.50">
    <property type="entry name" value="putative glycoside hydrolase family protein from bacillus halodurans"/>
    <property type="match status" value="1"/>
</dbReference>
<dbReference type="KEGG" id="plw:D5F53_23870"/>
<name>A0A385TZF7_PAELA</name>
<dbReference type="Pfam" id="PF14498">
    <property type="entry name" value="Glyco_hyd_65N_2"/>
    <property type="match status" value="1"/>
</dbReference>
<protein>
    <submittedName>
        <fullName evidence="5">Glycoside hydrolase family 95 protein</fullName>
    </submittedName>
</protein>
<dbReference type="InterPro" id="IPR016518">
    <property type="entry name" value="Alpha-L-fucosidase"/>
</dbReference>
<dbReference type="Pfam" id="PF21307">
    <property type="entry name" value="Glyco_hydro_95_C"/>
    <property type="match status" value="1"/>
</dbReference>